<dbReference type="Pfam" id="PF00528">
    <property type="entry name" value="BPD_transp_1"/>
    <property type="match status" value="1"/>
</dbReference>
<gene>
    <name evidence="9" type="ORF">OL599_24470</name>
</gene>
<dbReference type="Gene3D" id="1.10.3720.10">
    <property type="entry name" value="MetI-like"/>
    <property type="match status" value="1"/>
</dbReference>
<dbReference type="SUPFAM" id="SSF161098">
    <property type="entry name" value="MetI-like"/>
    <property type="match status" value="1"/>
</dbReference>
<accession>A0AA41YYS2</accession>
<evidence type="ECO:0000256" key="4">
    <source>
        <dbReference type="ARBA" id="ARBA00022692"/>
    </source>
</evidence>
<keyword evidence="10" id="KW-1185">Reference proteome</keyword>
<comment type="similarity">
    <text evidence="7">Belongs to the binding-protein-dependent transport system permease family.</text>
</comment>
<feature type="transmembrane region" description="Helical" evidence="7">
    <location>
        <begin position="205"/>
        <end position="227"/>
    </location>
</feature>
<dbReference type="InterPro" id="IPR000515">
    <property type="entry name" value="MetI-like"/>
</dbReference>
<dbReference type="PROSITE" id="PS50928">
    <property type="entry name" value="ABC_TM1"/>
    <property type="match status" value="1"/>
</dbReference>
<dbReference type="GO" id="GO:0055085">
    <property type="term" value="P:transmembrane transport"/>
    <property type="evidence" value="ECO:0007669"/>
    <property type="project" value="InterPro"/>
</dbReference>
<evidence type="ECO:0000313" key="10">
    <source>
        <dbReference type="Proteomes" id="UP001165679"/>
    </source>
</evidence>
<feature type="domain" description="ABC transmembrane type-1" evidence="8">
    <location>
        <begin position="60"/>
        <end position="274"/>
    </location>
</feature>
<sequence length="283" mass="30951">MPWLLVLPSLVLAFAVIGYPLYEIMRLSVADVSRFGQVRGFVGWGNFSRMLADPVFVAALVRTLEWTVAVVGGTVLISMPVALVLQQDFWGRGLARTIVMLPWSVSLSMAAIVWLWSFDGNHGMVNTTLQSLGLLSGPVQWMALPQTAFPVEIAVGILVSIPFTVTIFLGGLSSIPGDIYEAAAIDGATRTQSFRLLTLPLMRGFLNIAIVLNVIYVFNSFPIIWVMTQGGPDNSTHILVTYLYELSFRLGRPGMAAAVSLAMLVIVFAFTMVYVRMQSREAA</sequence>
<keyword evidence="4 7" id="KW-0812">Transmembrane</keyword>
<feature type="transmembrane region" description="Helical" evidence="7">
    <location>
        <begin position="66"/>
        <end position="85"/>
    </location>
</feature>
<keyword evidence="6 7" id="KW-0472">Membrane</keyword>
<evidence type="ECO:0000256" key="3">
    <source>
        <dbReference type="ARBA" id="ARBA00022475"/>
    </source>
</evidence>
<keyword evidence="5 7" id="KW-1133">Transmembrane helix</keyword>
<feature type="transmembrane region" description="Helical" evidence="7">
    <location>
        <begin position="153"/>
        <end position="172"/>
    </location>
</feature>
<protein>
    <submittedName>
        <fullName evidence="9">Sugar ABC transporter permease</fullName>
    </submittedName>
</protein>
<comment type="subcellular location">
    <subcellularLocation>
        <location evidence="1 7">Cell membrane</location>
        <topology evidence="1 7">Multi-pass membrane protein</topology>
    </subcellularLocation>
</comment>
<evidence type="ECO:0000256" key="1">
    <source>
        <dbReference type="ARBA" id="ARBA00004651"/>
    </source>
</evidence>
<dbReference type="InterPro" id="IPR035906">
    <property type="entry name" value="MetI-like_sf"/>
</dbReference>
<evidence type="ECO:0000256" key="2">
    <source>
        <dbReference type="ARBA" id="ARBA00022448"/>
    </source>
</evidence>
<evidence type="ECO:0000256" key="7">
    <source>
        <dbReference type="RuleBase" id="RU363032"/>
    </source>
</evidence>
<dbReference type="InterPro" id="IPR051393">
    <property type="entry name" value="ABC_transporter_permease"/>
</dbReference>
<keyword evidence="2 7" id="KW-0813">Transport</keyword>
<dbReference type="CDD" id="cd06261">
    <property type="entry name" value="TM_PBP2"/>
    <property type="match status" value="1"/>
</dbReference>
<dbReference type="PANTHER" id="PTHR30193:SF37">
    <property type="entry name" value="INNER MEMBRANE ABC TRANSPORTER PERMEASE PROTEIN YCJO"/>
    <property type="match status" value="1"/>
</dbReference>
<dbReference type="RefSeq" id="WP_264716683.1">
    <property type="nucleotide sequence ID" value="NZ_JAPDNT010000047.1"/>
</dbReference>
<dbReference type="AlphaFoldDB" id="A0AA41YYS2"/>
<evidence type="ECO:0000256" key="5">
    <source>
        <dbReference type="ARBA" id="ARBA00022989"/>
    </source>
</evidence>
<comment type="caution">
    <text evidence="9">The sequence shown here is derived from an EMBL/GenBank/DDBJ whole genome shotgun (WGS) entry which is preliminary data.</text>
</comment>
<evidence type="ECO:0000313" key="9">
    <source>
        <dbReference type="EMBL" id="MCW3477717.1"/>
    </source>
</evidence>
<dbReference type="Proteomes" id="UP001165679">
    <property type="component" value="Unassembled WGS sequence"/>
</dbReference>
<feature type="transmembrane region" description="Helical" evidence="7">
    <location>
        <begin position="255"/>
        <end position="275"/>
    </location>
</feature>
<evidence type="ECO:0000256" key="6">
    <source>
        <dbReference type="ARBA" id="ARBA00023136"/>
    </source>
</evidence>
<organism evidence="9 10">
    <name type="scientific">Limobrevibacterium gyesilva</name>
    <dbReference type="NCBI Taxonomy" id="2991712"/>
    <lineage>
        <taxon>Bacteria</taxon>
        <taxon>Pseudomonadati</taxon>
        <taxon>Pseudomonadota</taxon>
        <taxon>Alphaproteobacteria</taxon>
        <taxon>Acetobacterales</taxon>
        <taxon>Acetobacteraceae</taxon>
        <taxon>Limobrevibacterium</taxon>
    </lineage>
</organism>
<evidence type="ECO:0000259" key="8">
    <source>
        <dbReference type="PROSITE" id="PS50928"/>
    </source>
</evidence>
<dbReference type="PANTHER" id="PTHR30193">
    <property type="entry name" value="ABC TRANSPORTER PERMEASE PROTEIN"/>
    <property type="match status" value="1"/>
</dbReference>
<feature type="transmembrane region" description="Helical" evidence="7">
    <location>
        <begin position="97"/>
        <end position="116"/>
    </location>
</feature>
<keyword evidence="3" id="KW-1003">Cell membrane</keyword>
<reference evidence="9" key="1">
    <citation type="submission" date="2022-09" db="EMBL/GenBank/DDBJ databases">
        <title>Rhodovastum sp. nov. RN2-1 isolated from soil in Seongnam, South Korea.</title>
        <authorList>
            <person name="Le N.T."/>
        </authorList>
    </citation>
    <scope>NUCLEOTIDE SEQUENCE</scope>
    <source>
        <strain evidence="9">RN2-1</strain>
    </source>
</reference>
<name>A0AA41YYS2_9PROT</name>
<dbReference type="GO" id="GO:0005886">
    <property type="term" value="C:plasma membrane"/>
    <property type="evidence" value="ECO:0007669"/>
    <property type="project" value="UniProtKB-SubCell"/>
</dbReference>
<dbReference type="EMBL" id="JAPDNT010000047">
    <property type="protein sequence ID" value="MCW3477717.1"/>
    <property type="molecule type" value="Genomic_DNA"/>
</dbReference>
<proteinExistence type="inferred from homology"/>
<reference evidence="9" key="2">
    <citation type="submission" date="2022-10" db="EMBL/GenBank/DDBJ databases">
        <authorList>
            <person name="Trinh H.N."/>
        </authorList>
    </citation>
    <scope>NUCLEOTIDE SEQUENCE</scope>
    <source>
        <strain evidence="9">RN2-1</strain>
    </source>
</reference>